<dbReference type="AlphaFoldDB" id="A0A1D2A2C2"/>
<feature type="signal peptide" evidence="2">
    <location>
        <begin position="1"/>
        <end position="21"/>
    </location>
</feature>
<keyword evidence="1" id="KW-0812">Transmembrane</keyword>
<keyword evidence="1" id="KW-1133">Transmembrane helix</keyword>
<protein>
    <submittedName>
        <fullName evidence="3">Uncharacterized protein</fullName>
    </submittedName>
</protein>
<evidence type="ECO:0000256" key="1">
    <source>
        <dbReference type="SAM" id="Phobius"/>
    </source>
</evidence>
<feature type="transmembrane region" description="Helical" evidence="1">
    <location>
        <begin position="379"/>
        <end position="399"/>
    </location>
</feature>
<keyword evidence="1" id="KW-0472">Membrane</keyword>
<name>A0A1D2A2C2_AUXPR</name>
<feature type="chain" id="PRO_5008901346" evidence="2">
    <location>
        <begin position="22"/>
        <end position="413"/>
    </location>
</feature>
<dbReference type="EMBL" id="GDKF01005401">
    <property type="protein sequence ID" value="JAT73221.1"/>
    <property type="molecule type" value="Transcribed_RNA"/>
</dbReference>
<evidence type="ECO:0000313" key="3">
    <source>
        <dbReference type="EMBL" id="JAT73221.1"/>
    </source>
</evidence>
<sequence length="413" mass="46627">MPSNYIFACILLLGTAGVALAQVPTLPMGEPPQQVDKADMHRQVQEYLKEHQRRLRQSAAVAPHDREAAALRTLNESKKSERAERRHLVVVLGGDRFNASSWMTDPEHATWDLYLIYYGSNPAKSCPLCTKVFAGQGAKWRLAWRFTLHSDWQLIRKAYKTISFIDDDLEVAGGEVLNTALAVFEAFDLLIAQPSVCNEPGSWTPYRALFTVRSMVLRYVNMVEIMAPIFEMELFDRMVRPTLFDAYFGWGLDWLWPALLSYPPDKVAVIDEVCVYHPKTDRKNSALYKLEAPMTAREEANLHITEWGWSPEGRAVRGFSSYSCDVISEVARPSPIAAPNLSNFLPGNNTMPSIVAGGIKHWLTRKEPFRLSSLNQLGLLVRTIPVFIVGAGIASVMLYRKKRRSVKRKITLG</sequence>
<keyword evidence="2" id="KW-0732">Signal</keyword>
<accession>A0A1D2A2C2</accession>
<proteinExistence type="predicted"/>
<reference evidence="3" key="1">
    <citation type="submission" date="2015-08" db="EMBL/GenBank/DDBJ databases">
        <authorList>
            <person name="Babu N.S."/>
            <person name="Beckwith C.J."/>
            <person name="Beseler K.G."/>
            <person name="Brison A."/>
            <person name="Carone J.V."/>
            <person name="Caskin T.P."/>
            <person name="Diamond M."/>
            <person name="Durham M.E."/>
            <person name="Foxe J.M."/>
            <person name="Go M."/>
            <person name="Henderson B.A."/>
            <person name="Jones I.B."/>
            <person name="McGettigan J.A."/>
            <person name="Micheletti S.J."/>
            <person name="Nasrallah M.E."/>
            <person name="Ortiz D."/>
            <person name="Piller C.R."/>
            <person name="Privatt S.R."/>
            <person name="Schneider S.L."/>
            <person name="Sharp S."/>
            <person name="Smith T.C."/>
            <person name="Stanton J.D."/>
            <person name="Ullery H.E."/>
            <person name="Wilson R.J."/>
            <person name="Serrano M.G."/>
            <person name="Buck G."/>
            <person name="Lee V."/>
            <person name="Wang Y."/>
            <person name="Carvalho R."/>
            <person name="Voegtly L."/>
            <person name="Shi R."/>
            <person name="Duckworth R."/>
            <person name="Johnson A."/>
            <person name="Loviza R."/>
            <person name="Walstead R."/>
            <person name="Shah Z."/>
            <person name="Kiflezghi M."/>
            <person name="Wade K."/>
            <person name="Ball S.L."/>
            <person name="Bradley K.W."/>
            <person name="Asai D.J."/>
            <person name="Bowman C.A."/>
            <person name="Russell D.A."/>
            <person name="Pope W.H."/>
            <person name="Jacobs-Sera D."/>
            <person name="Hendrix R.W."/>
            <person name="Hatfull G.F."/>
        </authorList>
    </citation>
    <scope>NUCLEOTIDE SEQUENCE</scope>
</reference>
<organism evidence="3">
    <name type="scientific">Auxenochlorella protothecoides</name>
    <name type="common">Green microalga</name>
    <name type="synonym">Chlorella protothecoides</name>
    <dbReference type="NCBI Taxonomy" id="3075"/>
    <lineage>
        <taxon>Eukaryota</taxon>
        <taxon>Viridiplantae</taxon>
        <taxon>Chlorophyta</taxon>
        <taxon>core chlorophytes</taxon>
        <taxon>Trebouxiophyceae</taxon>
        <taxon>Chlorellales</taxon>
        <taxon>Chlorellaceae</taxon>
        <taxon>Auxenochlorella</taxon>
    </lineage>
</organism>
<evidence type="ECO:0000256" key="2">
    <source>
        <dbReference type="SAM" id="SignalP"/>
    </source>
</evidence>
<gene>
    <name evidence="3" type="ORF">g.20996</name>
</gene>